<evidence type="ECO:0000313" key="3">
    <source>
        <dbReference type="Proteomes" id="UP000248536"/>
    </source>
</evidence>
<dbReference type="KEGG" id="spon:HME9304_01998"/>
<sequence length="240" mass="27760">MEKKGHHLKIHISKRRIAISILLISGIFSLIGISIYKMVNSSTDNRFVNLAIEKNNKTYVYSKLGTIFVESSIKKNESPNLFGFVRLFEKDKNLYVSPNELNEIVDLLCGNFILHDYPEKSYDGYVTSGNSSCYRNSFKNQSTQTVGEQVKLNALQITNKSTGEAHNIRWSYNLKNYEYRALENCEEKSFMIRTSVVPGETVWANEDFIVVNLYELANFFGDKVHLEFKEEQQLLYILHK</sequence>
<name>A0A2Z4LSU1_9FLAO</name>
<dbReference type="AlphaFoldDB" id="A0A2Z4LSU1"/>
<keyword evidence="1" id="KW-0812">Transmembrane</keyword>
<gene>
    <name evidence="2" type="ORF">HME9304_01998</name>
</gene>
<reference evidence="2 3" key="1">
    <citation type="submission" date="2018-06" db="EMBL/GenBank/DDBJ databases">
        <title>Spongiibacterium sp. HME9304 Genome sequencing and assembly.</title>
        <authorList>
            <person name="Kang H."/>
            <person name="Kim H."/>
            <person name="Joh K."/>
        </authorList>
    </citation>
    <scope>NUCLEOTIDE SEQUENCE [LARGE SCALE GENOMIC DNA]</scope>
    <source>
        <strain evidence="2 3">HME9304</strain>
    </source>
</reference>
<organism evidence="2 3">
    <name type="scientific">Flagellimonas maritima</name>
    <dbReference type="NCBI Taxonomy" id="1383885"/>
    <lineage>
        <taxon>Bacteria</taxon>
        <taxon>Pseudomonadati</taxon>
        <taxon>Bacteroidota</taxon>
        <taxon>Flavobacteriia</taxon>
        <taxon>Flavobacteriales</taxon>
        <taxon>Flavobacteriaceae</taxon>
        <taxon>Flagellimonas</taxon>
    </lineage>
</organism>
<feature type="transmembrane region" description="Helical" evidence="1">
    <location>
        <begin position="21"/>
        <end position="39"/>
    </location>
</feature>
<proteinExistence type="predicted"/>
<dbReference type="OrthoDB" id="1442353at2"/>
<evidence type="ECO:0000313" key="2">
    <source>
        <dbReference type="EMBL" id="AWX44991.1"/>
    </source>
</evidence>
<dbReference type="EMBL" id="CP030104">
    <property type="protein sequence ID" value="AWX44991.1"/>
    <property type="molecule type" value="Genomic_DNA"/>
</dbReference>
<evidence type="ECO:0000256" key="1">
    <source>
        <dbReference type="SAM" id="Phobius"/>
    </source>
</evidence>
<accession>A0A2Z4LSU1</accession>
<dbReference type="Proteomes" id="UP000248536">
    <property type="component" value="Chromosome"/>
</dbReference>
<protein>
    <submittedName>
        <fullName evidence="2">Uncharacterized protein</fullName>
    </submittedName>
</protein>
<keyword evidence="3" id="KW-1185">Reference proteome</keyword>
<dbReference type="RefSeq" id="WP_112378418.1">
    <property type="nucleotide sequence ID" value="NZ_CP030104.1"/>
</dbReference>
<keyword evidence="1" id="KW-1133">Transmembrane helix</keyword>
<keyword evidence="1" id="KW-0472">Membrane</keyword>